<sequence length="282" mass="32024">MKNELIKFDSGDFLLEFQPSEVKFPGYDDLEKKIDEIADRFSNIVVTPESYSSLKKSRAEINRLAKELDQGRKAVAGKANKSTSDFENQVMELAKKLKATAKALSDGIKELDTKAIKERHALNVKRLSKIAEGYGVDFGKIAYNPSWDNKTARWTSIEIEARRLIEIAAKEKQQQEQNIHIVEENAKSLGLLPDFYILDLEKYGLEATLKRMNVEHGFLSENALEAENEAPKLERKGNNLINPKTGEIFAGLNLKLDTFLTQEQAQKLGKFLKCENIEFKRV</sequence>
<evidence type="ECO:0000313" key="3">
    <source>
        <dbReference type="Proteomes" id="UP001519292"/>
    </source>
</evidence>
<accession>A0ABS4MH21</accession>
<comment type="caution">
    <text evidence="2">The sequence shown here is derived from an EMBL/GenBank/DDBJ whole genome shotgun (WGS) entry which is preliminary data.</text>
</comment>
<gene>
    <name evidence="2" type="ORF">J2Z60_001812</name>
</gene>
<evidence type="ECO:0000313" key="2">
    <source>
        <dbReference type="EMBL" id="MBP2058624.1"/>
    </source>
</evidence>
<dbReference type="EMBL" id="JAGGLU010000012">
    <property type="protein sequence ID" value="MBP2058624.1"/>
    <property type="molecule type" value="Genomic_DNA"/>
</dbReference>
<keyword evidence="3" id="KW-1185">Reference proteome</keyword>
<dbReference type="Proteomes" id="UP001519292">
    <property type="component" value="Unassembled WGS sequence"/>
</dbReference>
<evidence type="ECO:0000256" key="1">
    <source>
        <dbReference type="SAM" id="Coils"/>
    </source>
</evidence>
<protein>
    <recommendedName>
        <fullName evidence="4">Phage protein</fullName>
    </recommendedName>
</protein>
<organism evidence="2 3">
    <name type="scientific">Lactobacillus colini</name>
    <dbReference type="NCBI Taxonomy" id="1819254"/>
    <lineage>
        <taxon>Bacteria</taxon>
        <taxon>Bacillati</taxon>
        <taxon>Bacillota</taxon>
        <taxon>Bacilli</taxon>
        <taxon>Lactobacillales</taxon>
        <taxon>Lactobacillaceae</taxon>
        <taxon>Lactobacillus</taxon>
    </lineage>
</organism>
<dbReference type="RefSeq" id="WP_209687356.1">
    <property type="nucleotide sequence ID" value="NZ_JAGGLU010000012.1"/>
</dbReference>
<feature type="coiled-coil region" evidence="1">
    <location>
        <begin position="54"/>
        <end position="114"/>
    </location>
</feature>
<keyword evidence="1" id="KW-0175">Coiled coil</keyword>
<dbReference type="InterPro" id="IPR009785">
    <property type="entry name" value="Prophage_Lj928_Orf309"/>
</dbReference>
<name>A0ABS4MH21_9LACO</name>
<evidence type="ECO:0008006" key="4">
    <source>
        <dbReference type="Google" id="ProtNLM"/>
    </source>
</evidence>
<reference evidence="2 3" key="1">
    <citation type="submission" date="2021-03" db="EMBL/GenBank/DDBJ databases">
        <title>Genomic Encyclopedia of Type Strains, Phase IV (KMG-IV): sequencing the most valuable type-strain genomes for metagenomic binning, comparative biology and taxonomic classification.</title>
        <authorList>
            <person name="Goeker M."/>
        </authorList>
    </citation>
    <scope>NUCLEOTIDE SEQUENCE [LARGE SCALE GENOMIC DNA]</scope>
    <source>
        <strain evidence="2 3">DSM 101872</strain>
    </source>
</reference>
<dbReference type="Pfam" id="PF07083">
    <property type="entry name" value="DUF1351"/>
    <property type="match status" value="1"/>
</dbReference>
<proteinExistence type="predicted"/>